<evidence type="ECO:0000313" key="19">
    <source>
        <dbReference type="Proteomes" id="UP001198901"/>
    </source>
</evidence>
<dbReference type="Pfam" id="PF00580">
    <property type="entry name" value="UvrD-helicase"/>
    <property type="match status" value="1"/>
</dbReference>
<keyword evidence="7 14" id="KW-0067">ATP-binding</keyword>
<evidence type="ECO:0000256" key="14">
    <source>
        <dbReference type="PROSITE-ProRule" id="PRU00560"/>
    </source>
</evidence>
<accession>A0ABS7XMG5</accession>
<dbReference type="InterPro" id="IPR014016">
    <property type="entry name" value="UvrD-like_ATP-bd"/>
</dbReference>
<dbReference type="PANTHER" id="PTHR11070">
    <property type="entry name" value="UVRD / RECB / PCRA DNA HELICASE FAMILY MEMBER"/>
    <property type="match status" value="1"/>
</dbReference>
<gene>
    <name evidence="18" type="ORF">LBU54_01245</name>
</gene>
<keyword evidence="15" id="KW-0175">Coiled coil</keyword>
<proteinExistence type="predicted"/>
<dbReference type="RefSeq" id="WP_224524397.1">
    <property type="nucleotide sequence ID" value="NZ_JAIUJR010000001.1"/>
</dbReference>
<evidence type="ECO:0000256" key="4">
    <source>
        <dbReference type="ARBA" id="ARBA00022801"/>
    </source>
</evidence>
<comment type="catalytic activity">
    <reaction evidence="13">
        <text>ATP + H2O = ADP + phosphate + H(+)</text>
        <dbReference type="Rhea" id="RHEA:13065"/>
        <dbReference type="ChEBI" id="CHEBI:15377"/>
        <dbReference type="ChEBI" id="CHEBI:15378"/>
        <dbReference type="ChEBI" id="CHEBI:30616"/>
        <dbReference type="ChEBI" id="CHEBI:43474"/>
        <dbReference type="ChEBI" id="CHEBI:456216"/>
        <dbReference type="EC" id="5.6.2.4"/>
    </reaction>
</comment>
<feature type="coiled-coil region" evidence="15">
    <location>
        <begin position="211"/>
        <end position="238"/>
    </location>
</feature>
<keyword evidence="1" id="KW-0540">Nuclease</keyword>
<feature type="domain" description="UvrD-like helicase ATP-binding" evidence="16">
    <location>
        <begin position="1"/>
        <end position="466"/>
    </location>
</feature>
<protein>
    <recommendedName>
        <fullName evidence="12">DNA 3'-5' helicase</fullName>
        <ecNumber evidence="12">5.6.2.4</ecNumber>
    </recommendedName>
</protein>
<evidence type="ECO:0000256" key="10">
    <source>
        <dbReference type="ARBA" id="ARBA00023235"/>
    </source>
</evidence>
<evidence type="ECO:0000259" key="17">
    <source>
        <dbReference type="PROSITE" id="PS51217"/>
    </source>
</evidence>
<dbReference type="EC" id="5.6.2.4" evidence="12"/>
<organism evidence="18 19">
    <name type="scientific">Winogradskyella alexanderae</name>
    <dbReference type="NCBI Taxonomy" id="2877123"/>
    <lineage>
        <taxon>Bacteria</taxon>
        <taxon>Pseudomonadati</taxon>
        <taxon>Bacteroidota</taxon>
        <taxon>Flavobacteriia</taxon>
        <taxon>Flavobacteriales</taxon>
        <taxon>Flavobacteriaceae</taxon>
        <taxon>Winogradskyella</taxon>
    </lineage>
</organism>
<dbReference type="Gene3D" id="1.10.3170.10">
    <property type="entry name" value="Recbcd, chain B, domain 2"/>
    <property type="match status" value="1"/>
</dbReference>
<evidence type="ECO:0000256" key="8">
    <source>
        <dbReference type="ARBA" id="ARBA00023125"/>
    </source>
</evidence>
<keyword evidence="10" id="KW-0413">Isomerase</keyword>
<dbReference type="Gene3D" id="3.90.320.10">
    <property type="match status" value="1"/>
</dbReference>
<feature type="binding site" evidence="14">
    <location>
        <begin position="11"/>
        <end position="18"/>
    </location>
    <ligand>
        <name>ATP</name>
        <dbReference type="ChEBI" id="CHEBI:30616"/>
    </ligand>
</feature>
<keyword evidence="6" id="KW-0269">Exonuclease</keyword>
<evidence type="ECO:0000256" key="12">
    <source>
        <dbReference type="ARBA" id="ARBA00034808"/>
    </source>
</evidence>
<dbReference type="PROSITE" id="PS51198">
    <property type="entry name" value="UVRD_HELICASE_ATP_BIND"/>
    <property type="match status" value="1"/>
</dbReference>
<dbReference type="InterPro" id="IPR000212">
    <property type="entry name" value="DNA_helicase_UvrD/REP"/>
</dbReference>
<evidence type="ECO:0000256" key="1">
    <source>
        <dbReference type="ARBA" id="ARBA00022722"/>
    </source>
</evidence>
<sequence length="1044" mass="119853">MQKSTFNIYNASAGSGKTFTLTKSYLKILLSSKNPEYFKNLLAITFTNKAVGEMKDRIIQMLKLFSSIEGLEQHDSMFKTICEELKISPKSLHHDSKLILKHIIHNYGAFEVSTIDGFTHRIIRTFAQDLKLPVNFEVELDAKRLLTEAVDSLISKAGTDSALTKLLIDFAIEKAEEDKSWDISYDFEKISSLLINENDSAALRSFENKTLDDFKQLKTKLIQEITNLEKALKKEAETTLNFIEECGLQFDDFSRKSLPNHFKNLSDSNISIKFDLAWQSDLLDAKALYPKRVTPEIATIIDTIQPHLAEAYTNTKTLVFRLKLKKGLYNNITPLSVLNAIQAELNTIKKEQNKLLISEFNSLISNEIKDQPTPFIYERLGEKYKHYFIDEFQDTSVMQWTNLIPLIDNALSASNGSLMLVGDAKQAIYRWRGGKVEQFIELYNRTSNPFQVDATIEPLETNYRSARAIVNFNNSFFNFVSGTYLTQENYASLYNGSKQNTHNEKEGFVKISFVQSSDQDEDVTQLYIANVYETIQNCLNNGYELKDICVLVRKHKEGVLVSDFLSNNSIPITSSETLLIENSEKVVFLNNLIKLLLQPENAQLQIEALTYIAKIKDVSDKHLFFKTHFNKNSKKTIENLSQIGYGLNINTLLEMPIYELIEELIRVFDLNETSDAFLQYYLDFVLEFTQKQNSDLSQFIDFFEQKKDKLSITTPQNLNAVNIMTIHKSKGLEFPVIIFPFASLNIYHEIEPRVWFPVDPKENNGFSQLLLNFNKDIEHFNEIGNTIYNEHQSQLELDNINLLYVALTRAVERLYIVSKEDFTKSGEPNPKTYSGMFISYLKSIGQWNEASSSYEFGTINEKADSKKETTDFRSLHLISTRKEDHNLNIVTKSGLLWDTKQEKAIEKGNIIHNLLSKIKTKDDVSFALDDMVTTGEISEDSVIALKSIAMEVINHEQIKHLFSNNYTIYNERELITNRGVQIRPDRLNINPNNEVIITDYKTGSHKPSHTKQIQGYEAVLKEMKLTITNKYLVYINEAVNVIEV</sequence>
<evidence type="ECO:0000256" key="7">
    <source>
        <dbReference type="ARBA" id="ARBA00022840"/>
    </source>
</evidence>
<evidence type="ECO:0000256" key="3">
    <source>
        <dbReference type="ARBA" id="ARBA00022763"/>
    </source>
</evidence>
<dbReference type="Gene3D" id="3.40.50.300">
    <property type="entry name" value="P-loop containing nucleotide triphosphate hydrolases"/>
    <property type="match status" value="3"/>
</dbReference>
<keyword evidence="4 14" id="KW-0378">Hydrolase</keyword>
<evidence type="ECO:0000256" key="15">
    <source>
        <dbReference type="SAM" id="Coils"/>
    </source>
</evidence>
<keyword evidence="5 14" id="KW-0347">Helicase</keyword>
<name>A0ABS7XMG5_9FLAO</name>
<keyword evidence="8" id="KW-0238">DNA-binding</keyword>
<keyword evidence="9" id="KW-0234">DNA repair</keyword>
<keyword evidence="19" id="KW-1185">Reference proteome</keyword>
<comment type="caution">
    <text evidence="18">The sequence shown here is derived from an EMBL/GenBank/DDBJ whole genome shotgun (WGS) entry which is preliminary data.</text>
</comment>
<dbReference type="InterPro" id="IPR027417">
    <property type="entry name" value="P-loop_NTPase"/>
</dbReference>
<dbReference type="Proteomes" id="UP001198901">
    <property type="component" value="Unassembled WGS sequence"/>
</dbReference>
<comment type="catalytic activity">
    <reaction evidence="11">
        <text>Couples ATP hydrolysis with the unwinding of duplex DNA by translocating in the 3'-5' direction.</text>
        <dbReference type="EC" id="5.6.2.4"/>
    </reaction>
</comment>
<dbReference type="PANTHER" id="PTHR11070:SF67">
    <property type="entry name" value="DNA 3'-5' HELICASE"/>
    <property type="match status" value="1"/>
</dbReference>
<keyword evidence="2 14" id="KW-0547">Nucleotide-binding</keyword>
<dbReference type="InterPro" id="IPR011604">
    <property type="entry name" value="PDDEXK-like_dom_sf"/>
</dbReference>
<evidence type="ECO:0000256" key="13">
    <source>
        <dbReference type="ARBA" id="ARBA00048988"/>
    </source>
</evidence>
<dbReference type="PROSITE" id="PS51217">
    <property type="entry name" value="UVRD_HELICASE_CTER"/>
    <property type="match status" value="1"/>
</dbReference>
<evidence type="ECO:0000256" key="5">
    <source>
        <dbReference type="ARBA" id="ARBA00022806"/>
    </source>
</evidence>
<evidence type="ECO:0000256" key="2">
    <source>
        <dbReference type="ARBA" id="ARBA00022741"/>
    </source>
</evidence>
<reference evidence="19" key="1">
    <citation type="submission" date="2023-07" db="EMBL/GenBank/DDBJ databases">
        <authorList>
            <person name="Yue Y."/>
        </authorList>
    </citation>
    <scope>NUCLEOTIDE SEQUENCE [LARGE SCALE GENOMIC DNA]</scope>
    <source>
        <strain evidence="19">D23</strain>
    </source>
</reference>
<dbReference type="Pfam" id="PF13361">
    <property type="entry name" value="UvrD_C"/>
    <property type="match status" value="2"/>
</dbReference>
<feature type="domain" description="UvrD-like helicase C-terminal" evidence="17">
    <location>
        <begin position="478"/>
        <end position="731"/>
    </location>
</feature>
<dbReference type="SUPFAM" id="SSF52540">
    <property type="entry name" value="P-loop containing nucleoside triphosphate hydrolases"/>
    <property type="match status" value="1"/>
</dbReference>
<evidence type="ECO:0000256" key="9">
    <source>
        <dbReference type="ARBA" id="ARBA00023204"/>
    </source>
</evidence>
<evidence type="ECO:0000259" key="16">
    <source>
        <dbReference type="PROSITE" id="PS51198"/>
    </source>
</evidence>
<evidence type="ECO:0000313" key="18">
    <source>
        <dbReference type="EMBL" id="MCA0131192.1"/>
    </source>
</evidence>
<dbReference type="InterPro" id="IPR014017">
    <property type="entry name" value="DNA_helicase_UvrD-like_C"/>
</dbReference>
<evidence type="ECO:0000256" key="6">
    <source>
        <dbReference type="ARBA" id="ARBA00022839"/>
    </source>
</evidence>
<evidence type="ECO:0000256" key="11">
    <source>
        <dbReference type="ARBA" id="ARBA00034617"/>
    </source>
</evidence>
<dbReference type="EMBL" id="JAIUJR010000001">
    <property type="protein sequence ID" value="MCA0131192.1"/>
    <property type="molecule type" value="Genomic_DNA"/>
</dbReference>
<keyword evidence="3" id="KW-0227">DNA damage</keyword>